<dbReference type="GO" id="GO:0016787">
    <property type="term" value="F:hydrolase activity"/>
    <property type="evidence" value="ECO:0007669"/>
    <property type="project" value="UniProtKB-KW"/>
</dbReference>
<dbReference type="InterPro" id="IPR029058">
    <property type="entry name" value="AB_hydrolase_fold"/>
</dbReference>
<reference evidence="2 3" key="1">
    <citation type="submission" date="2020-08" db="EMBL/GenBank/DDBJ databases">
        <title>A Genomic Blueprint of the Chicken Gut Microbiome.</title>
        <authorList>
            <person name="Gilroy R."/>
            <person name="Ravi A."/>
            <person name="Getino M."/>
            <person name="Pursley I."/>
            <person name="Horton D.L."/>
            <person name="Alikhan N.-F."/>
            <person name="Baker D."/>
            <person name="Gharbi K."/>
            <person name="Hall N."/>
            <person name="Watson M."/>
            <person name="Adriaenssens E.M."/>
            <person name="Foster-Nyarko E."/>
            <person name="Jarju S."/>
            <person name="Secka A."/>
            <person name="Antonio M."/>
            <person name="Oren A."/>
            <person name="Chaudhuri R."/>
            <person name="La Ragione R.M."/>
            <person name="Hildebrand F."/>
            <person name="Pallen M.J."/>
        </authorList>
    </citation>
    <scope>NUCLEOTIDE SEQUENCE [LARGE SCALE GENOMIC DNA]</scope>
    <source>
        <strain evidence="2 3">Sa3CVN1</strain>
    </source>
</reference>
<dbReference type="InterPro" id="IPR000073">
    <property type="entry name" value="AB_hydrolase_1"/>
</dbReference>
<keyword evidence="2" id="KW-0378">Hydrolase</keyword>
<dbReference type="PANTHER" id="PTHR43798">
    <property type="entry name" value="MONOACYLGLYCEROL LIPASE"/>
    <property type="match status" value="1"/>
</dbReference>
<comment type="caution">
    <text evidence="2">The sequence shown here is derived from an EMBL/GenBank/DDBJ whole genome shotgun (WGS) entry which is preliminary data.</text>
</comment>
<dbReference type="Proteomes" id="UP000627781">
    <property type="component" value="Unassembled WGS sequence"/>
</dbReference>
<keyword evidence="3" id="KW-1185">Reference proteome</keyword>
<protein>
    <submittedName>
        <fullName evidence="2">Alpha/beta hydrolase</fullName>
    </submittedName>
</protein>
<evidence type="ECO:0000313" key="2">
    <source>
        <dbReference type="EMBL" id="MBD7911014.1"/>
    </source>
</evidence>
<organism evidence="2 3">
    <name type="scientific">Clostridium cibarium</name>
    <dbReference type="NCBI Taxonomy" id="2762247"/>
    <lineage>
        <taxon>Bacteria</taxon>
        <taxon>Bacillati</taxon>
        <taxon>Bacillota</taxon>
        <taxon>Clostridia</taxon>
        <taxon>Eubacteriales</taxon>
        <taxon>Clostridiaceae</taxon>
        <taxon>Clostridium</taxon>
    </lineage>
</organism>
<dbReference type="Gene3D" id="3.40.50.1820">
    <property type="entry name" value="alpha/beta hydrolase"/>
    <property type="match status" value="1"/>
</dbReference>
<accession>A0ABR8PS70</accession>
<feature type="domain" description="AB hydrolase-1" evidence="1">
    <location>
        <begin position="22"/>
        <end position="120"/>
    </location>
</feature>
<dbReference type="InterPro" id="IPR050266">
    <property type="entry name" value="AB_hydrolase_sf"/>
</dbReference>
<dbReference type="Pfam" id="PF00561">
    <property type="entry name" value="Abhydrolase_1"/>
    <property type="match status" value="1"/>
</dbReference>
<gene>
    <name evidence="2" type="ORF">H9661_06570</name>
</gene>
<sequence>MHDKINGIYYELIENSSTKENLVFVHGSGCNHNFLRPLSKKLNNCNCYLIDLPDHGKSDNMNCTKVEEYIDAVEKFVANIDNVTLIGHSLGGTICLGVAARSVHTIKKLVLISSGAKFDKFDQKVYDMVDNNKVNWIYICKCLGSFTNLNVLKTILTLEPSEVMLKDFNINVKVDITNVMSNINIPTLIMVGNDDILTIPEYSYVMKDGIKDSQLIIVPGVRHMLPIAKKSYVSQLIKEFMLKE</sequence>
<dbReference type="SUPFAM" id="SSF53474">
    <property type="entry name" value="alpha/beta-Hydrolases"/>
    <property type="match status" value="1"/>
</dbReference>
<evidence type="ECO:0000259" key="1">
    <source>
        <dbReference type="Pfam" id="PF00561"/>
    </source>
</evidence>
<proteinExistence type="predicted"/>
<evidence type="ECO:0000313" key="3">
    <source>
        <dbReference type="Proteomes" id="UP000627781"/>
    </source>
</evidence>
<name>A0ABR8PS70_9CLOT</name>
<dbReference type="EMBL" id="JACSRA010000008">
    <property type="protein sequence ID" value="MBD7911014.1"/>
    <property type="molecule type" value="Genomic_DNA"/>
</dbReference>
<dbReference type="RefSeq" id="WP_191767977.1">
    <property type="nucleotide sequence ID" value="NZ_JACSRA010000008.1"/>
</dbReference>